<dbReference type="PROSITE" id="PS00723">
    <property type="entry name" value="POLYPRENYL_SYNTHASE_1"/>
    <property type="match status" value="1"/>
</dbReference>
<dbReference type="PANTHER" id="PTHR43281">
    <property type="entry name" value="FARNESYL DIPHOSPHATE SYNTHASE"/>
    <property type="match status" value="1"/>
</dbReference>
<dbReference type="InterPro" id="IPR053378">
    <property type="entry name" value="Prenyl_diphosphate_synthase"/>
</dbReference>
<accession>A0A239CNN9</accession>
<evidence type="ECO:0000256" key="5">
    <source>
        <dbReference type="ARBA" id="ARBA00022842"/>
    </source>
</evidence>
<dbReference type="Gene3D" id="1.10.600.10">
    <property type="entry name" value="Farnesyl Diphosphate Synthase"/>
    <property type="match status" value="1"/>
</dbReference>
<keyword evidence="4" id="KW-0479">Metal-binding</keyword>
<dbReference type="FunFam" id="1.10.600.10:FF:000001">
    <property type="entry name" value="Geranylgeranyl diphosphate synthase"/>
    <property type="match status" value="1"/>
</dbReference>
<dbReference type="SUPFAM" id="SSF48576">
    <property type="entry name" value="Terpenoid synthases"/>
    <property type="match status" value="1"/>
</dbReference>
<dbReference type="InterPro" id="IPR008949">
    <property type="entry name" value="Isoprenoid_synthase_dom_sf"/>
</dbReference>
<evidence type="ECO:0000256" key="2">
    <source>
        <dbReference type="ARBA" id="ARBA00006706"/>
    </source>
</evidence>
<dbReference type="EMBL" id="FZOS01000002">
    <property type="protein sequence ID" value="SNS21348.1"/>
    <property type="molecule type" value="Genomic_DNA"/>
</dbReference>
<dbReference type="GO" id="GO:0046872">
    <property type="term" value="F:metal ion binding"/>
    <property type="evidence" value="ECO:0007669"/>
    <property type="project" value="UniProtKB-KW"/>
</dbReference>
<evidence type="ECO:0000256" key="3">
    <source>
        <dbReference type="ARBA" id="ARBA00022679"/>
    </source>
</evidence>
<evidence type="ECO:0000256" key="6">
    <source>
        <dbReference type="ARBA" id="ARBA00023229"/>
    </source>
</evidence>
<comment type="cofactor">
    <cofactor evidence="1">
        <name>Mg(2+)</name>
        <dbReference type="ChEBI" id="CHEBI:18420"/>
    </cofactor>
</comment>
<dbReference type="GO" id="GO:0005737">
    <property type="term" value="C:cytoplasm"/>
    <property type="evidence" value="ECO:0007669"/>
    <property type="project" value="UniProtKB-ARBA"/>
</dbReference>
<dbReference type="GO" id="GO:0004659">
    <property type="term" value="F:prenyltransferase activity"/>
    <property type="evidence" value="ECO:0007669"/>
    <property type="project" value="InterPro"/>
</dbReference>
<dbReference type="AlphaFoldDB" id="A0A239CNN9"/>
<dbReference type="InterPro" id="IPR033749">
    <property type="entry name" value="Polyprenyl_synt_CS"/>
</dbReference>
<evidence type="ECO:0000256" key="4">
    <source>
        <dbReference type="ARBA" id="ARBA00022723"/>
    </source>
</evidence>
<keyword evidence="3 7" id="KW-0808">Transferase</keyword>
<sequence length="309" mass="32799">MPADGPSDGDVIDTPAGLGSALERVAAEIDRHFDLLLEVPDDARGRLYAAMRHAAIGGGKRLRPLLVCAACDLFHVDRMAAMRVATAIECIHVYSLIHDDLPCMDDDDVRRGKPTVHKAFDEATAVLAGDALHAVAFEILADDSTHADPFVRIELVAELARASGPAGMAGGQAMDLAAETESFDLPTVTRLQQLKTGALIGFCLEAGAIMGHVPPEGRGRLRAYARDVGLAFQIVDDLLDVEGDAETTGKAVGKDAAAGKATFVSLLGQERARQQAEMLVEQAISHLAGFGQEADLLRAVAAYVIERDR</sequence>
<keyword evidence="9" id="KW-1185">Reference proteome</keyword>
<gene>
    <name evidence="8" type="ORF">SAMN06295912_102296</name>
</gene>
<dbReference type="NCBIfam" id="NF045485">
    <property type="entry name" value="FPPsyn"/>
    <property type="match status" value="1"/>
</dbReference>
<keyword evidence="5" id="KW-0460">Magnesium</keyword>
<dbReference type="GO" id="GO:0016114">
    <property type="term" value="P:terpenoid biosynthetic process"/>
    <property type="evidence" value="ECO:0007669"/>
    <property type="project" value="UniProtKB-ARBA"/>
</dbReference>
<evidence type="ECO:0000313" key="8">
    <source>
        <dbReference type="EMBL" id="SNS21348.1"/>
    </source>
</evidence>
<dbReference type="OrthoDB" id="9805316at2"/>
<evidence type="ECO:0000313" key="9">
    <source>
        <dbReference type="Proteomes" id="UP000198281"/>
    </source>
</evidence>
<organism evidence="8 9">
    <name type="scientific">Edaphosphingomonas laterariae</name>
    <dbReference type="NCBI Taxonomy" id="861865"/>
    <lineage>
        <taxon>Bacteria</taxon>
        <taxon>Pseudomonadati</taxon>
        <taxon>Pseudomonadota</taxon>
        <taxon>Alphaproteobacteria</taxon>
        <taxon>Sphingomonadales</taxon>
        <taxon>Rhizorhabdaceae</taxon>
        <taxon>Edaphosphingomonas</taxon>
    </lineage>
</organism>
<dbReference type="CDD" id="cd00685">
    <property type="entry name" value="Trans_IPPS_HT"/>
    <property type="match status" value="1"/>
</dbReference>
<protein>
    <submittedName>
        <fullName evidence="8">Farnesyl-diphosphate synthase</fullName>
    </submittedName>
</protein>
<evidence type="ECO:0000256" key="1">
    <source>
        <dbReference type="ARBA" id="ARBA00001946"/>
    </source>
</evidence>
<dbReference type="SFLD" id="SFLDG01017">
    <property type="entry name" value="Polyprenyl_Transferase_Like"/>
    <property type="match status" value="1"/>
</dbReference>
<reference evidence="9" key="1">
    <citation type="submission" date="2017-06" db="EMBL/GenBank/DDBJ databases">
        <authorList>
            <person name="Varghese N."/>
            <person name="Submissions S."/>
        </authorList>
    </citation>
    <scope>NUCLEOTIDE SEQUENCE [LARGE SCALE GENOMIC DNA]</scope>
    <source>
        <strain evidence="9">LNB2</strain>
    </source>
</reference>
<dbReference type="PANTHER" id="PTHR43281:SF1">
    <property type="entry name" value="FARNESYL DIPHOSPHATE SYNTHASE"/>
    <property type="match status" value="1"/>
</dbReference>
<dbReference type="PROSITE" id="PS00444">
    <property type="entry name" value="POLYPRENYL_SYNTHASE_2"/>
    <property type="match status" value="1"/>
</dbReference>
<comment type="similarity">
    <text evidence="2 7">Belongs to the FPP/GGPP synthase family.</text>
</comment>
<dbReference type="Proteomes" id="UP000198281">
    <property type="component" value="Unassembled WGS sequence"/>
</dbReference>
<dbReference type="RefSeq" id="WP_089218280.1">
    <property type="nucleotide sequence ID" value="NZ_FZOS01000002.1"/>
</dbReference>
<dbReference type="InterPro" id="IPR000092">
    <property type="entry name" value="Polyprenyl_synt"/>
</dbReference>
<proteinExistence type="inferred from homology"/>
<name>A0A239CNN9_9SPHN</name>
<dbReference type="SFLD" id="SFLDS00005">
    <property type="entry name" value="Isoprenoid_Synthase_Type_I"/>
    <property type="match status" value="1"/>
</dbReference>
<dbReference type="Pfam" id="PF00348">
    <property type="entry name" value="polyprenyl_synt"/>
    <property type="match status" value="1"/>
</dbReference>
<keyword evidence="6" id="KW-0414">Isoprene biosynthesis</keyword>
<evidence type="ECO:0000256" key="7">
    <source>
        <dbReference type="RuleBase" id="RU004466"/>
    </source>
</evidence>